<feature type="region of interest" description="Disordered" evidence="1">
    <location>
        <begin position="372"/>
        <end position="393"/>
    </location>
</feature>
<proteinExistence type="predicted"/>
<feature type="region of interest" description="Disordered" evidence="1">
    <location>
        <begin position="414"/>
        <end position="437"/>
    </location>
</feature>
<feature type="region of interest" description="Disordered" evidence="1">
    <location>
        <begin position="129"/>
        <end position="170"/>
    </location>
</feature>
<feature type="region of interest" description="Disordered" evidence="1">
    <location>
        <begin position="219"/>
        <end position="250"/>
    </location>
</feature>
<feature type="region of interest" description="Disordered" evidence="1">
    <location>
        <begin position="1"/>
        <end position="21"/>
    </location>
</feature>
<dbReference type="AlphaFoldDB" id="A0A8K0UE12"/>
<dbReference type="Proteomes" id="UP000813824">
    <property type="component" value="Unassembled WGS sequence"/>
</dbReference>
<feature type="compositionally biased region" description="Polar residues" evidence="1">
    <location>
        <begin position="158"/>
        <end position="170"/>
    </location>
</feature>
<dbReference type="EMBL" id="JAEVFJ010000064">
    <property type="protein sequence ID" value="KAH8077378.1"/>
    <property type="molecule type" value="Genomic_DNA"/>
</dbReference>
<reference evidence="2" key="1">
    <citation type="journal article" date="2021" name="New Phytol.">
        <title>Evolutionary innovations through gain and loss of genes in the ectomycorrhizal Boletales.</title>
        <authorList>
            <person name="Wu G."/>
            <person name="Miyauchi S."/>
            <person name="Morin E."/>
            <person name="Kuo A."/>
            <person name="Drula E."/>
            <person name="Varga T."/>
            <person name="Kohler A."/>
            <person name="Feng B."/>
            <person name="Cao Y."/>
            <person name="Lipzen A."/>
            <person name="Daum C."/>
            <person name="Hundley H."/>
            <person name="Pangilinan J."/>
            <person name="Johnson J."/>
            <person name="Barry K."/>
            <person name="LaButti K."/>
            <person name="Ng V."/>
            <person name="Ahrendt S."/>
            <person name="Min B."/>
            <person name="Choi I.G."/>
            <person name="Park H."/>
            <person name="Plett J.M."/>
            <person name="Magnuson J."/>
            <person name="Spatafora J.W."/>
            <person name="Nagy L.G."/>
            <person name="Henrissat B."/>
            <person name="Grigoriev I.V."/>
            <person name="Yang Z.L."/>
            <person name="Xu J."/>
            <person name="Martin F.M."/>
        </authorList>
    </citation>
    <scope>NUCLEOTIDE SEQUENCE</scope>
    <source>
        <strain evidence="2">KKN 215</strain>
    </source>
</reference>
<sequence>MTDVQLQFGQRGPNVDMDDIIQSRSSPPLAYLPVSPTDYNSGSLGTHNPRASFRTYQQDTLRCSSHDTHSQLSGAAVHGVPRPTSHSPPSYSSRQSSPVPEAPRHEVTAGTNEGQTRLAVRSSGAVIATPNTSRVTPPPTLTTTTSSAANVSPILHPNRSQTSQPLLHTATSTNPSAHVTAQYSAASAATPVVKAPAGPSTALSERSLLQLNSSFDAMAREASSGVQRTESRKHRNDNRRGSTGGVGIKQSAVKKTGLENVVQHARALKSPYSSFKLTISTSYETEDGITKTRIRRKRVRSDTTAASGLQGTGQHMEFIQSQVKRARRQGEEGPFVTEVHHSSSVKQLPPSADGNDIQTILELIRAFNGQCNSSSCRSERAPQSKRPSASTASSLKTIKLASFQADNRSVQTRIGGNEEQKPLFVPPGGAGLSGQANDPEVNALARRFKASVSTN</sequence>
<keyword evidence="3" id="KW-1185">Reference proteome</keyword>
<feature type="compositionally biased region" description="Low complexity" evidence="1">
    <location>
        <begin position="81"/>
        <end position="99"/>
    </location>
</feature>
<feature type="region of interest" description="Disordered" evidence="1">
    <location>
        <begin position="62"/>
        <end position="117"/>
    </location>
</feature>
<gene>
    <name evidence="2" type="ORF">BXZ70DRAFT_1012940</name>
</gene>
<organism evidence="2 3">
    <name type="scientific">Cristinia sonorae</name>
    <dbReference type="NCBI Taxonomy" id="1940300"/>
    <lineage>
        <taxon>Eukaryota</taxon>
        <taxon>Fungi</taxon>
        <taxon>Dikarya</taxon>
        <taxon>Basidiomycota</taxon>
        <taxon>Agaricomycotina</taxon>
        <taxon>Agaricomycetes</taxon>
        <taxon>Agaricomycetidae</taxon>
        <taxon>Agaricales</taxon>
        <taxon>Pleurotineae</taxon>
        <taxon>Stephanosporaceae</taxon>
        <taxon>Cristinia</taxon>
    </lineage>
</organism>
<accession>A0A8K0UE12</accession>
<evidence type="ECO:0000256" key="1">
    <source>
        <dbReference type="SAM" id="MobiDB-lite"/>
    </source>
</evidence>
<evidence type="ECO:0000313" key="3">
    <source>
        <dbReference type="Proteomes" id="UP000813824"/>
    </source>
</evidence>
<name>A0A8K0UE12_9AGAR</name>
<evidence type="ECO:0000313" key="2">
    <source>
        <dbReference type="EMBL" id="KAH8077378.1"/>
    </source>
</evidence>
<protein>
    <submittedName>
        <fullName evidence="2">Uncharacterized protein</fullName>
    </submittedName>
</protein>
<comment type="caution">
    <text evidence="2">The sequence shown here is derived from an EMBL/GenBank/DDBJ whole genome shotgun (WGS) entry which is preliminary data.</text>
</comment>